<accession>A0A6C0KPT1</accession>
<dbReference type="EMBL" id="MN740945">
    <property type="protein sequence ID" value="QHU19156.1"/>
    <property type="molecule type" value="Genomic_DNA"/>
</dbReference>
<dbReference type="AlphaFoldDB" id="A0A6C0KPT1"/>
<evidence type="ECO:0000256" key="1">
    <source>
        <dbReference type="SAM" id="MobiDB-lite"/>
    </source>
</evidence>
<evidence type="ECO:0008006" key="3">
    <source>
        <dbReference type="Google" id="ProtNLM"/>
    </source>
</evidence>
<organism evidence="2">
    <name type="scientific">viral metagenome</name>
    <dbReference type="NCBI Taxonomy" id="1070528"/>
    <lineage>
        <taxon>unclassified sequences</taxon>
        <taxon>metagenomes</taxon>
        <taxon>organismal metagenomes</taxon>
    </lineage>
</organism>
<name>A0A6C0KPT1_9ZZZZ</name>
<evidence type="ECO:0000313" key="2">
    <source>
        <dbReference type="EMBL" id="QHU19156.1"/>
    </source>
</evidence>
<protein>
    <recommendedName>
        <fullName evidence="3">Protein kinase domain-containing protein</fullName>
    </recommendedName>
</protein>
<proteinExistence type="predicted"/>
<feature type="compositionally biased region" description="Basic residues" evidence="1">
    <location>
        <begin position="408"/>
        <end position="424"/>
    </location>
</feature>
<reference evidence="2" key="1">
    <citation type="journal article" date="2020" name="Nature">
        <title>Giant virus diversity and host interactions through global metagenomics.</title>
        <authorList>
            <person name="Schulz F."/>
            <person name="Roux S."/>
            <person name="Paez-Espino D."/>
            <person name="Jungbluth S."/>
            <person name="Walsh D.A."/>
            <person name="Denef V.J."/>
            <person name="McMahon K.D."/>
            <person name="Konstantinidis K.T."/>
            <person name="Eloe-Fadrosh E.A."/>
            <person name="Kyrpides N.C."/>
            <person name="Woyke T."/>
        </authorList>
    </citation>
    <scope>NUCLEOTIDE SEQUENCE</scope>
    <source>
        <strain evidence="2">GVMAG-S-3300013014-104</strain>
    </source>
</reference>
<sequence>MLNKTGGGIMIPNLKQSLSKEIFKHYLNNFNKITIISFGRYGIVVLLTLPDNLDYSNEDKFYKQMSPNENYGKIVKSLLIKIQFVNSTKNLELTLGDHTFSCVTEGQIQDETNIQTDIFFKTVNFMQPLCPSIIYAEIIKDYSEKNIILNLLKKADNLPFPIENNIIFNNDIGIIVMEMIHNSNTLFHYIYEKNENIDTIKEDIKKINNSLDQKYINSIKDIDIIKREIQIANNISRYALLKLALETGYNHNDFHKGNILIQQDKTYFKDIEFSPILIDFGRTTKLNLDILNSIKEKIQQKNYIGALAELCKPYNSKLDHTKILNYKYYSWVCGNYDGQILNNSITENDNIMINDLFEKRELAIDENIHNMSKLHDADPNKYPLLPLANNIKNNLYNGMIGGLTKRKIKSRKNKRNKINKRNKNKTNNNKTNKTIPLVKKK</sequence>
<dbReference type="InterPro" id="IPR011009">
    <property type="entry name" value="Kinase-like_dom_sf"/>
</dbReference>
<dbReference type="SUPFAM" id="SSF56112">
    <property type="entry name" value="Protein kinase-like (PK-like)"/>
    <property type="match status" value="1"/>
</dbReference>
<feature type="region of interest" description="Disordered" evidence="1">
    <location>
        <begin position="408"/>
        <end position="441"/>
    </location>
</feature>
<feature type="compositionally biased region" description="Low complexity" evidence="1">
    <location>
        <begin position="425"/>
        <end position="435"/>
    </location>
</feature>